<proteinExistence type="predicted"/>
<dbReference type="Gene3D" id="6.10.250.3270">
    <property type="match status" value="1"/>
</dbReference>
<dbReference type="Proteomes" id="UP001551582">
    <property type="component" value="Unassembled WGS sequence"/>
</dbReference>
<feature type="region of interest" description="Disordered" evidence="1">
    <location>
        <begin position="1"/>
        <end position="31"/>
    </location>
</feature>
<accession>A0ABV3E983</accession>
<evidence type="ECO:0000313" key="2">
    <source>
        <dbReference type="EMBL" id="MEU9353701.1"/>
    </source>
</evidence>
<name>A0ABV3E983_9ACTN</name>
<keyword evidence="3" id="KW-1185">Reference proteome</keyword>
<dbReference type="RefSeq" id="WP_359983820.1">
    <property type="nucleotide sequence ID" value="NZ_JBEZLS010000016.1"/>
</dbReference>
<protein>
    <submittedName>
        <fullName evidence="2">Uncharacterized protein</fullName>
    </submittedName>
</protein>
<sequence length="48" mass="5259">MTETTRLCRSPGPGRGSGGRPPGRRSMRRLAEKPADLGFFLRSMIIKG</sequence>
<organism evidence="2 3">
    <name type="scientific">Streptomyces griseoloalbus</name>
    <dbReference type="NCBI Taxonomy" id="67303"/>
    <lineage>
        <taxon>Bacteria</taxon>
        <taxon>Bacillati</taxon>
        <taxon>Actinomycetota</taxon>
        <taxon>Actinomycetes</taxon>
        <taxon>Kitasatosporales</taxon>
        <taxon>Streptomycetaceae</taxon>
        <taxon>Streptomyces</taxon>
    </lineage>
</organism>
<evidence type="ECO:0000313" key="3">
    <source>
        <dbReference type="Proteomes" id="UP001551582"/>
    </source>
</evidence>
<comment type="caution">
    <text evidence="2">The sequence shown here is derived from an EMBL/GenBank/DDBJ whole genome shotgun (WGS) entry which is preliminary data.</text>
</comment>
<dbReference type="EMBL" id="JBEZLS010000016">
    <property type="protein sequence ID" value="MEU9353701.1"/>
    <property type="molecule type" value="Genomic_DNA"/>
</dbReference>
<gene>
    <name evidence="2" type="ORF">AB0D65_22725</name>
</gene>
<reference evidence="2 3" key="1">
    <citation type="submission" date="2024-06" db="EMBL/GenBank/DDBJ databases">
        <title>The Natural Products Discovery Center: Release of the First 8490 Sequenced Strains for Exploring Actinobacteria Biosynthetic Diversity.</title>
        <authorList>
            <person name="Kalkreuter E."/>
            <person name="Kautsar S.A."/>
            <person name="Yang D."/>
            <person name="Bader C.D."/>
            <person name="Teijaro C.N."/>
            <person name="Fluegel L."/>
            <person name="Davis C.M."/>
            <person name="Simpson J.R."/>
            <person name="Lauterbach L."/>
            <person name="Steele A.D."/>
            <person name="Gui C."/>
            <person name="Meng S."/>
            <person name="Li G."/>
            <person name="Viehrig K."/>
            <person name="Ye F."/>
            <person name="Su P."/>
            <person name="Kiefer A.F."/>
            <person name="Nichols A."/>
            <person name="Cepeda A.J."/>
            <person name="Yan W."/>
            <person name="Fan B."/>
            <person name="Jiang Y."/>
            <person name="Adhikari A."/>
            <person name="Zheng C.-J."/>
            <person name="Schuster L."/>
            <person name="Cowan T.M."/>
            <person name="Smanski M.J."/>
            <person name="Chevrette M.G."/>
            <person name="De Carvalho L.P.S."/>
            <person name="Shen B."/>
        </authorList>
    </citation>
    <scope>NUCLEOTIDE SEQUENCE [LARGE SCALE GENOMIC DNA]</scope>
    <source>
        <strain evidence="2 3">NPDC048274</strain>
    </source>
</reference>
<evidence type="ECO:0000256" key="1">
    <source>
        <dbReference type="SAM" id="MobiDB-lite"/>
    </source>
</evidence>